<comment type="caution">
    <text evidence="2">The sequence shown here is derived from an EMBL/GenBank/DDBJ whole genome shotgun (WGS) entry which is preliminary data.</text>
</comment>
<evidence type="ECO:0000313" key="3">
    <source>
        <dbReference type="Proteomes" id="UP001589733"/>
    </source>
</evidence>
<dbReference type="InterPro" id="IPR017853">
    <property type="entry name" value="GH"/>
</dbReference>
<sequence>MLWPLLLASCSAPGQTVSSQSTPRHQQLQAVKTWGIQLTGYGNTRLEAVAASKFDLVVVDPTDDNAVLWTTAEVARAARGTSGQGKLLIAYLSMGAAESYRPYWKPGWRVGNPAWLLAEDPDWPGNYDVAYWNTDWQRIALAQLDRAIDAGFHGTYMDLIDAYQRNPERPSARADMVTWVCRIAAHARARDPEFLIIPQNAADLLTDPRYAACVDATGQEETFVYATDQPTEPERERTQLADYQLWKKAGKPVLTLDYANNPALVTQVYQKARQAGLVPYVTKVGLDTLPAPR</sequence>
<organism evidence="2 3">
    <name type="scientific">Deinococcus oregonensis</name>
    <dbReference type="NCBI Taxonomy" id="1805970"/>
    <lineage>
        <taxon>Bacteria</taxon>
        <taxon>Thermotogati</taxon>
        <taxon>Deinococcota</taxon>
        <taxon>Deinococci</taxon>
        <taxon>Deinococcales</taxon>
        <taxon>Deinococcaceae</taxon>
        <taxon>Deinococcus</taxon>
    </lineage>
</organism>
<dbReference type="PRINTS" id="PR01545">
    <property type="entry name" value="THEMAYE10DUF"/>
</dbReference>
<dbReference type="InterPro" id="IPR004352">
    <property type="entry name" value="GH114_TIM-barrel"/>
</dbReference>
<keyword evidence="2" id="KW-0378">Hydrolase</keyword>
<dbReference type="InterPro" id="IPR016062">
    <property type="entry name" value="TM1410-rel"/>
</dbReference>
<dbReference type="InterPro" id="IPR016063">
    <property type="entry name" value="TM1410_Glycdase"/>
</dbReference>
<protein>
    <submittedName>
        <fullName evidence="2">MJ1477/TM1410 family putative glycoside hydrolase</fullName>
    </submittedName>
</protein>
<dbReference type="SUPFAM" id="SSF51445">
    <property type="entry name" value="(Trans)glycosidases"/>
    <property type="match status" value="1"/>
</dbReference>
<accession>A0ABV6B1R7</accession>
<dbReference type="Proteomes" id="UP001589733">
    <property type="component" value="Unassembled WGS sequence"/>
</dbReference>
<dbReference type="RefSeq" id="WP_380009177.1">
    <property type="nucleotide sequence ID" value="NZ_JBHLYR010000031.1"/>
</dbReference>
<name>A0ABV6B1R7_9DEIO</name>
<evidence type="ECO:0000259" key="1">
    <source>
        <dbReference type="Pfam" id="PF03537"/>
    </source>
</evidence>
<evidence type="ECO:0000313" key="2">
    <source>
        <dbReference type="EMBL" id="MFB9992391.1"/>
    </source>
</evidence>
<reference evidence="2 3" key="1">
    <citation type="submission" date="2024-09" db="EMBL/GenBank/DDBJ databases">
        <authorList>
            <person name="Sun Q."/>
            <person name="Mori K."/>
        </authorList>
    </citation>
    <scope>NUCLEOTIDE SEQUENCE [LARGE SCALE GENOMIC DNA]</scope>
    <source>
        <strain evidence="2 3">JCM 13503</strain>
    </source>
</reference>
<dbReference type="NCBIfam" id="TIGR01370">
    <property type="entry name" value="MJ1477/TM1410 family putative glycoside hydrolase"/>
    <property type="match status" value="1"/>
</dbReference>
<dbReference type="PANTHER" id="PTHR35882">
    <property type="entry name" value="PELA"/>
    <property type="match status" value="1"/>
</dbReference>
<dbReference type="PANTHER" id="PTHR35882:SF1">
    <property type="match status" value="1"/>
</dbReference>
<dbReference type="Pfam" id="PF03537">
    <property type="entry name" value="Glyco_hydro_114"/>
    <property type="match status" value="1"/>
</dbReference>
<keyword evidence="3" id="KW-1185">Reference proteome</keyword>
<dbReference type="Gene3D" id="3.20.20.70">
    <property type="entry name" value="Aldolase class I"/>
    <property type="match status" value="1"/>
</dbReference>
<dbReference type="GO" id="GO:0016787">
    <property type="term" value="F:hydrolase activity"/>
    <property type="evidence" value="ECO:0007669"/>
    <property type="project" value="UniProtKB-KW"/>
</dbReference>
<dbReference type="InterPro" id="IPR013785">
    <property type="entry name" value="Aldolase_TIM"/>
</dbReference>
<proteinExistence type="predicted"/>
<dbReference type="EMBL" id="JBHLYR010000031">
    <property type="protein sequence ID" value="MFB9992391.1"/>
    <property type="molecule type" value="Genomic_DNA"/>
</dbReference>
<feature type="domain" description="Glycoside-hydrolase family GH114 TIM-barrel" evidence="1">
    <location>
        <begin position="33"/>
        <end position="287"/>
    </location>
</feature>
<gene>
    <name evidence="2" type="ORF">ACFFLM_10485</name>
</gene>